<evidence type="ECO:0000256" key="1">
    <source>
        <dbReference type="SAM" id="SignalP"/>
    </source>
</evidence>
<dbReference type="EMBL" id="ACDP02000020">
    <property type="protein sequence ID" value="EEO27812.1"/>
    <property type="molecule type" value="Genomic_DNA"/>
</dbReference>
<feature type="signal peptide" evidence="1">
    <location>
        <begin position="1"/>
        <end position="25"/>
    </location>
</feature>
<gene>
    <name evidence="2" type="ORF">OFAG_00965</name>
</gene>
<dbReference type="InterPro" id="IPR051553">
    <property type="entry name" value="Ran_GTPase-activating"/>
</dbReference>
<dbReference type="Pfam" id="PF13540">
    <property type="entry name" value="RCC1_2"/>
    <property type="match status" value="2"/>
</dbReference>
<dbReference type="InterPro" id="IPR000408">
    <property type="entry name" value="Reg_chr_condens"/>
</dbReference>
<dbReference type="PROSITE" id="PS00626">
    <property type="entry name" value="RCC1_2"/>
    <property type="match status" value="2"/>
</dbReference>
<dbReference type="PANTHER" id="PTHR45982:SF1">
    <property type="entry name" value="REGULATOR OF CHROMOSOME CONDENSATION"/>
    <property type="match status" value="1"/>
</dbReference>
<dbReference type="PANTHER" id="PTHR45982">
    <property type="entry name" value="REGULATOR OF CHROMOSOME CONDENSATION"/>
    <property type="match status" value="1"/>
</dbReference>
<dbReference type="HOGENOM" id="CLU_005210_8_1_4"/>
<dbReference type="Proteomes" id="UP000003973">
    <property type="component" value="Unassembled WGS sequence"/>
</dbReference>
<feature type="chain" id="PRO_5002933709" evidence="1">
    <location>
        <begin position="26"/>
        <end position="392"/>
    </location>
</feature>
<dbReference type="PROSITE" id="PS50012">
    <property type="entry name" value="RCC1_3"/>
    <property type="match status" value="3"/>
</dbReference>
<dbReference type="eggNOG" id="COG5184">
    <property type="taxonomic scope" value="Bacteria"/>
</dbReference>
<dbReference type="Gene3D" id="2.130.10.30">
    <property type="entry name" value="Regulator of chromosome condensation 1/beta-lactamase-inhibitor protein II"/>
    <property type="match status" value="2"/>
</dbReference>
<proteinExistence type="predicted"/>
<dbReference type="PRINTS" id="PR00633">
    <property type="entry name" value="RCCNDNSATION"/>
</dbReference>
<reference evidence="2" key="1">
    <citation type="submission" date="2011-10" db="EMBL/GenBank/DDBJ databases">
        <title>The Genome Sequence of Oxalobacter formigenes HOxBLS.</title>
        <authorList>
            <consortium name="The Broad Institute Genome Sequencing Platform"/>
            <person name="Earl A."/>
            <person name="Ward D."/>
            <person name="Feldgarden M."/>
            <person name="Gevers D."/>
            <person name="Allison M.J."/>
            <person name="Humphrey S."/>
            <person name="Young S.K."/>
            <person name="Zeng Q."/>
            <person name="Gargeya S."/>
            <person name="Fitzgerald M."/>
            <person name="Haas B."/>
            <person name="Abouelleil A."/>
            <person name="Alvarado L."/>
            <person name="Arachchi H.M."/>
            <person name="Berlin A."/>
            <person name="Brown A."/>
            <person name="Chapman S.B."/>
            <person name="Chen Z."/>
            <person name="Dunbar C."/>
            <person name="Freedman E."/>
            <person name="Gearin G."/>
            <person name="Goldberg J."/>
            <person name="Griggs A."/>
            <person name="Gujja S."/>
            <person name="Heiman D."/>
            <person name="Howarth C."/>
            <person name="Larson L."/>
            <person name="Lui A."/>
            <person name="MacDonald P.J.P."/>
            <person name="Montmayeur A."/>
            <person name="Murphy C."/>
            <person name="Neiman D."/>
            <person name="Pearson M."/>
            <person name="Priest M."/>
            <person name="Roberts A."/>
            <person name="Saif S."/>
            <person name="Shea T."/>
            <person name="Shenoy N."/>
            <person name="Sisk P."/>
            <person name="Stolte C."/>
            <person name="Sykes S."/>
            <person name="Wortman J."/>
            <person name="Nusbaum C."/>
            <person name="Birren B."/>
        </authorList>
    </citation>
    <scope>NUCLEOTIDE SEQUENCE [LARGE SCALE GENOMIC DNA]</scope>
    <source>
        <strain evidence="2">HOxBLS</strain>
    </source>
</reference>
<dbReference type="GO" id="GO:0005737">
    <property type="term" value="C:cytoplasm"/>
    <property type="evidence" value="ECO:0007669"/>
    <property type="project" value="TreeGrafter"/>
</dbReference>
<accession>C3X3M6</accession>
<name>C3X3M6_9BURK</name>
<dbReference type="GO" id="GO:0005085">
    <property type="term" value="F:guanyl-nucleotide exchange factor activity"/>
    <property type="evidence" value="ECO:0007669"/>
    <property type="project" value="TreeGrafter"/>
</dbReference>
<dbReference type="SUPFAM" id="SSF50985">
    <property type="entry name" value="RCC1/BLIP-II"/>
    <property type="match status" value="1"/>
</dbReference>
<dbReference type="AlphaFoldDB" id="C3X3M6"/>
<organism evidence="2 3">
    <name type="scientific">Oxalobacter paraformigenes</name>
    <dbReference type="NCBI Taxonomy" id="556268"/>
    <lineage>
        <taxon>Bacteria</taxon>
        <taxon>Pseudomonadati</taxon>
        <taxon>Pseudomonadota</taxon>
        <taxon>Betaproteobacteria</taxon>
        <taxon>Burkholderiales</taxon>
        <taxon>Oxalobacteraceae</taxon>
        <taxon>Oxalobacter</taxon>
    </lineage>
</organism>
<evidence type="ECO:0000313" key="3">
    <source>
        <dbReference type="Proteomes" id="UP000003973"/>
    </source>
</evidence>
<protein>
    <submittedName>
        <fullName evidence="2">Uncharacterized protein</fullName>
    </submittedName>
</protein>
<sequence>MSFSYKFLLSLFFFLCLGTAVNAQAVQDSHIAAGNIHGLFIDPEGNLWSWGESGLPHNGNHPFPEIVTRDAHSVYADPHAVRSFVIKQDQSLWGWGNSDDGQLGVVRPVHRGNGYIPLRKLMDKAVRVSGKEVIFALAPDYSLWVWGAGYVQRGDGIRETTTRPLKIMKDVIRVSSSMTHTLALKKDGTLWAWGDNQCGALGTGDDRERIHPVKIDLTPLGGRKIVRVATRMTESFLVTDDGSVWNWGEPNNMKPYCMDEPRWVPVKLAHIDHVADIAVGFLHEVYLKKDGSVWVTGYAEGAAAESGGRRRPTKMMDGAAEIAAGEYHSLVLKKDGTLWAWGKNQYGQLGDGTTETRLAPVQVRFDLKPEDLPLPDDRLRPAPGFCEPLPIR</sequence>
<keyword evidence="3" id="KW-1185">Reference proteome</keyword>
<evidence type="ECO:0000313" key="2">
    <source>
        <dbReference type="EMBL" id="EEO27812.1"/>
    </source>
</evidence>
<keyword evidence="1" id="KW-0732">Signal</keyword>
<dbReference type="RefSeq" id="WP_005877050.1">
    <property type="nucleotide sequence ID" value="NZ_CABMNL010000001.1"/>
</dbReference>
<comment type="caution">
    <text evidence="2">The sequence shown here is derived from an EMBL/GenBank/DDBJ whole genome shotgun (WGS) entry which is preliminary data.</text>
</comment>
<dbReference type="InterPro" id="IPR009091">
    <property type="entry name" value="RCC1/BLIP-II"/>
</dbReference>